<dbReference type="InterPro" id="IPR011990">
    <property type="entry name" value="TPR-like_helical_dom_sf"/>
</dbReference>
<evidence type="ECO:0008006" key="5">
    <source>
        <dbReference type="Google" id="ProtNLM"/>
    </source>
</evidence>
<feature type="transmembrane region" description="Helical" evidence="2">
    <location>
        <begin position="6"/>
        <end position="25"/>
    </location>
</feature>
<keyword evidence="2" id="KW-0472">Membrane</keyword>
<gene>
    <name evidence="3" type="ORF">CH367_10465</name>
</gene>
<reference evidence="3 4" key="1">
    <citation type="submission" date="2017-07" db="EMBL/GenBank/DDBJ databases">
        <title>Leptospira spp. isolated from tropical soils.</title>
        <authorList>
            <person name="Thibeaux R."/>
            <person name="Iraola G."/>
            <person name="Ferres I."/>
            <person name="Bierque E."/>
            <person name="Girault D."/>
            <person name="Soupe-Gilbert M.-E."/>
            <person name="Picardeau M."/>
            <person name="Goarant C."/>
        </authorList>
    </citation>
    <scope>NUCLEOTIDE SEQUENCE [LARGE SCALE GENOMIC DNA]</scope>
    <source>
        <strain evidence="3 4">FH4-C-A1</strain>
    </source>
</reference>
<dbReference type="SUPFAM" id="SSF48452">
    <property type="entry name" value="TPR-like"/>
    <property type="match status" value="1"/>
</dbReference>
<dbReference type="PROSITE" id="PS50005">
    <property type="entry name" value="TPR"/>
    <property type="match status" value="1"/>
</dbReference>
<sequence length="370" mass="41952">MPPYLIFLLSSFISTPLNIILHEFGHAIAALMFTKSTVHINLCDGTTKNLFEITIGRFRITFSWRNLFYHSGLTIHAPVESLITSRIIFLSGVAFNGIIALPLFGFIALNFSSDFIQWMLIGFFFNFLLLSLGNLYPREIKVGGKVYGTDGLLFIRSFQKSSLLWAEIATALNKQAYAEAASIIVNTRKLPEFGFDQLRTIIYYCLRPVGYSAIARVIKHFAKDVSGKDDFFLLGLAYAHLNETEKAKLYFTKVSQIEPDNYGSRISLAFLSMVEGDFIRAQHAFTEIYKVNPTAYVCAHLAYIFGRLGDVERQNSLMHEAELLDGSEAYLHRTRALIYLDQGLIDKAQEAYSLAVELNNRIYPIQRLSR</sequence>
<dbReference type="Proteomes" id="UP000231879">
    <property type="component" value="Unassembled WGS sequence"/>
</dbReference>
<feature type="transmembrane region" description="Helical" evidence="2">
    <location>
        <begin position="115"/>
        <end position="136"/>
    </location>
</feature>
<feature type="repeat" description="TPR" evidence="1">
    <location>
        <begin position="228"/>
        <end position="261"/>
    </location>
</feature>
<accession>A0ABX4NLJ5</accession>
<dbReference type="InterPro" id="IPR019734">
    <property type="entry name" value="TPR_rpt"/>
</dbReference>
<keyword evidence="1" id="KW-0802">TPR repeat</keyword>
<dbReference type="Pfam" id="PF13181">
    <property type="entry name" value="TPR_8"/>
    <property type="match status" value="2"/>
</dbReference>
<evidence type="ECO:0000313" key="3">
    <source>
        <dbReference type="EMBL" id="PJZ57164.1"/>
    </source>
</evidence>
<keyword evidence="4" id="KW-1185">Reference proteome</keyword>
<dbReference type="EMBL" id="NPDS01000004">
    <property type="protein sequence ID" value="PJZ57164.1"/>
    <property type="molecule type" value="Genomic_DNA"/>
</dbReference>
<comment type="caution">
    <text evidence="3">The sequence shown here is derived from an EMBL/GenBank/DDBJ whole genome shotgun (WGS) entry which is preliminary data.</text>
</comment>
<evidence type="ECO:0000256" key="1">
    <source>
        <dbReference type="PROSITE-ProRule" id="PRU00339"/>
    </source>
</evidence>
<organism evidence="3 4">
    <name type="scientific">Leptospira barantonii</name>
    <dbReference type="NCBI Taxonomy" id="2023184"/>
    <lineage>
        <taxon>Bacteria</taxon>
        <taxon>Pseudomonadati</taxon>
        <taxon>Spirochaetota</taxon>
        <taxon>Spirochaetia</taxon>
        <taxon>Leptospirales</taxon>
        <taxon>Leptospiraceae</taxon>
        <taxon>Leptospira</taxon>
    </lineage>
</organism>
<proteinExistence type="predicted"/>
<evidence type="ECO:0000256" key="2">
    <source>
        <dbReference type="SAM" id="Phobius"/>
    </source>
</evidence>
<keyword evidence="2" id="KW-1133">Transmembrane helix</keyword>
<evidence type="ECO:0000313" key="4">
    <source>
        <dbReference type="Proteomes" id="UP000231879"/>
    </source>
</evidence>
<protein>
    <recommendedName>
        <fullName evidence="5">Peptidase M50 domain-containing protein</fullName>
    </recommendedName>
</protein>
<feature type="transmembrane region" description="Helical" evidence="2">
    <location>
        <begin position="87"/>
        <end position="109"/>
    </location>
</feature>
<dbReference type="SMART" id="SM00028">
    <property type="entry name" value="TPR"/>
    <property type="match status" value="2"/>
</dbReference>
<name>A0ABX4NLJ5_9LEPT</name>
<keyword evidence="2" id="KW-0812">Transmembrane</keyword>
<dbReference type="Gene3D" id="1.25.40.10">
    <property type="entry name" value="Tetratricopeptide repeat domain"/>
    <property type="match status" value="1"/>
</dbReference>